<feature type="region of interest" description="Disordered" evidence="3">
    <location>
        <begin position="1"/>
        <end position="123"/>
    </location>
</feature>
<name>Q4S2X9_TETNG</name>
<dbReference type="AlphaFoldDB" id="Q4S2X9"/>
<dbReference type="PANTHER" id="PTHR23251">
    <property type="entry name" value="LYSINE-RICH CEACAM1 CO-ISOLATED PROTEIN LYRIC PROTEIN"/>
    <property type="match status" value="1"/>
</dbReference>
<organism evidence="4">
    <name type="scientific">Tetraodon nigroviridis</name>
    <name type="common">Spotted green pufferfish</name>
    <name type="synonym">Chelonodon nigroviridis</name>
    <dbReference type="NCBI Taxonomy" id="99883"/>
    <lineage>
        <taxon>Eukaryota</taxon>
        <taxon>Metazoa</taxon>
        <taxon>Chordata</taxon>
        <taxon>Craniata</taxon>
        <taxon>Vertebrata</taxon>
        <taxon>Euteleostomi</taxon>
        <taxon>Actinopterygii</taxon>
        <taxon>Neopterygii</taxon>
        <taxon>Teleostei</taxon>
        <taxon>Neoteleostei</taxon>
        <taxon>Acanthomorphata</taxon>
        <taxon>Eupercaria</taxon>
        <taxon>Tetraodontiformes</taxon>
        <taxon>Tetradontoidea</taxon>
        <taxon>Tetraodontidae</taxon>
        <taxon>Tetraodon</taxon>
    </lineage>
</organism>
<feature type="compositionally biased region" description="Basic and acidic residues" evidence="3">
    <location>
        <begin position="57"/>
        <end position="72"/>
    </location>
</feature>
<gene>
    <name evidence="4" type="ORF">GSTENG00024880001</name>
</gene>
<sequence length="278" mass="30016">MVSEYTRDIECIISPAVETDPYEAKKSKKKAKQAAKETKPAAGDGKEPEEGTWETKVSNKEKREQRKKDKSSSDGSASPGGGDTPVSTPPEQPKTTAAPAPTNQKKKKGESAKVKTEKAEAVVPQEPVRDLPWIALVFGFPQMAARSTPVQTGTPLLRCGATMKTPLQQRLLSHRSFSLSPPELPCDWSRHVWHVIEISCFLREGDAPEKEAPPAPTKKQPVQEKPAAVPPAKAAAAEVTTLISMKLLGIQSALAAHSSCIHANVALVTVPSPNRRNR</sequence>
<dbReference type="InterPro" id="IPR052305">
    <property type="entry name" value="TransReg_TumorExp"/>
</dbReference>
<feature type="compositionally biased region" description="Basic and acidic residues" evidence="3">
    <location>
        <begin position="1"/>
        <end position="10"/>
    </location>
</feature>
<feature type="compositionally biased region" description="Low complexity" evidence="3">
    <location>
        <begin position="217"/>
        <end position="229"/>
    </location>
</feature>
<comment type="subcellular location">
    <subcellularLocation>
        <location evidence="1">Nucleus</location>
    </subcellularLocation>
</comment>
<feature type="compositionally biased region" description="Basic and acidic residues" evidence="3">
    <location>
        <begin position="34"/>
        <end position="49"/>
    </location>
</feature>
<dbReference type="GO" id="GO:0003712">
    <property type="term" value="F:transcription coregulator activity"/>
    <property type="evidence" value="ECO:0007669"/>
    <property type="project" value="TreeGrafter"/>
</dbReference>
<reference evidence="4" key="1">
    <citation type="journal article" date="2004" name="Nature">
        <title>Genome duplication in the teleost fish Tetraodon nigroviridis reveals the early vertebrate proto-karyotype.</title>
        <authorList>
            <person name="Jaillon O."/>
            <person name="Aury J.-M."/>
            <person name="Brunet F."/>
            <person name="Petit J.-L."/>
            <person name="Stange-Thomann N."/>
            <person name="Mauceli E."/>
            <person name="Bouneau L."/>
            <person name="Fischer C."/>
            <person name="Ozouf-Costaz C."/>
            <person name="Bernot A."/>
            <person name="Nicaud S."/>
            <person name="Jaffe D."/>
            <person name="Fisher S."/>
            <person name="Lutfalla G."/>
            <person name="Dossat C."/>
            <person name="Segurens B."/>
            <person name="Dasilva C."/>
            <person name="Salanoubat M."/>
            <person name="Levy M."/>
            <person name="Boudet N."/>
            <person name="Castellano S."/>
            <person name="Anthouard V."/>
            <person name="Jubin C."/>
            <person name="Castelli V."/>
            <person name="Katinka M."/>
            <person name="Vacherie B."/>
            <person name="Biemont C."/>
            <person name="Skalli Z."/>
            <person name="Cattolico L."/>
            <person name="Poulain J."/>
            <person name="De Berardinis V."/>
            <person name="Cruaud C."/>
            <person name="Duprat S."/>
            <person name="Brottier P."/>
            <person name="Coutanceau J.-P."/>
            <person name="Gouzy J."/>
            <person name="Parra G."/>
            <person name="Lardier G."/>
            <person name="Chapple C."/>
            <person name="McKernan K.J."/>
            <person name="McEwan P."/>
            <person name="Bosak S."/>
            <person name="Kellis M."/>
            <person name="Volff J.-N."/>
            <person name="Guigo R."/>
            <person name="Zody M.C."/>
            <person name="Mesirov J."/>
            <person name="Lindblad-Toh K."/>
            <person name="Birren B."/>
            <person name="Nusbaum C."/>
            <person name="Kahn D."/>
            <person name="Robinson-Rechavi M."/>
            <person name="Laudet V."/>
            <person name="Schachter V."/>
            <person name="Quetier F."/>
            <person name="Saurin W."/>
            <person name="Scarpelli C."/>
            <person name="Wincker P."/>
            <person name="Lander E.S."/>
            <person name="Weissenbach J."/>
            <person name="Roest Crollius H."/>
        </authorList>
    </citation>
    <scope>NUCLEOTIDE SEQUENCE [LARGE SCALE GENOMIC DNA]</scope>
</reference>
<evidence type="ECO:0000256" key="1">
    <source>
        <dbReference type="ARBA" id="ARBA00004123"/>
    </source>
</evidence>
<dbReference type="InterPro" id="IPR031402">
    <property type="entry name" value="LYRIC"/>
</dbReference>
<dbReference type="GO" id="GO:0045766">
    <property type="term" value="P:positive regulation of angiogenesis"/>
    <property type="evidence" value="ECO:0007669"/>
    <property type="project" value="InterPro"/>
</dbReference>
<dbReference type="GO" id="GO:0043123">
    <property type="term" value="P:positive regulation of canonical NF-kappaB signal transduction"/>
    <property type="evidence" value="ECO:0007669"/>
    <property type="project" value="InterPro"/>
</dbReference>
<dbReference type="GO" id="GO:0006357">
    <property type="term" value="P:regulation of transcription by RNA polymerase II"/>
    <property type="evidence" value="ECO:0007669"/>
    <property type="project" value="TreeGrafter"/>
</dbReference>
<keyword evidence="2" id="KW-0539">Nucleus</keyword>
<accession>Q4S2X9</accession>
<dbReference type="GO" id="GO:0043066">
    <property type="term" value="P:negative regulation of apoptotic process"/>
    <property type="evidence" value="ECO:0007669"/>
    <property type="project" value="InterPro"/>
</dbReference>
<evidence type="ECO:0000256" key="3">
    <source>
        <dbReference type="SAM" id="MobiDB-lite"/>
    </source>
</evidence>
<proteinExistence type="predicted"/>
<dbReference type="KEGG" id="tng:GSTEN00024880G001"/>
<dbReference type="PANTHER" id="PTHR23251:SF0">
    <property type="entry name" value="PROTEIN LYRIC"/>
    <property type="match status" value="1"/>
</dbReference>
<dbReference type="GO" id="GO:0005634">
    <property type="term" value="C:nucleus"/>
    <property type="evidence" value="ECO:0007669"/>
    <property type="project" value="UniProtKB-SubCell"/>
</dbReference>
<comment type="caution">
    <text evidence="4">The sequence shown here is derived from an EMBL/GenBank/DDBJ whole genome shotgun (WGS) entry which is preliminary data.</text>
</comment>
<protein>
    <submittedName>
        <fullName evidence="4">(spotted green pufferfish) hypothetical protein</fullName>
    </submittedName>
</protein>
<evidence type="ECO:0000313" key="4">
    <source>
        <dbReference type="EMBL" id="CAG05003.1"/>
    </source>
</evidence>
<reference evidence="4" key="2">
    <citation type="submission" date="2004-02" db="EMBL/GenBank/DDBJ databases">
        <authorList>
            <consortium name="Genoscope"/>
            <consortium name="Whitehead Institute Centre for Genome Research"/>
        </authorList>
    </citation>
    <scope>NUCLEOTIDE SEQUENCE</scope>
</reference>
<dbReference type="OrthoDB" id="8918651at2759"/>
<dbReference type="EMBL" id="CAAE01014759">
    <property type="protein sequence ID" value="CAG05003.1"/>
    <property type="molecule type" value="Genomic_DNA"/>
</dbReference>
<feature type="compositionally biased region" description="Basic and acidic residues" evidence="3">
    <location>
        <begin position="109"/>
        <end position="120"/>
    </location>
</feature>
<dbReference type="Pfam" id="PF15686">
    <property type="entry name" value="LYRIC"/>
    <property type="match status" value="1"/>
</dbReference>
<feature type="region of interest" description="Disordered" evidence="3">
    <location>
        <begin position="207"/>
        <end position="229"/>
    </location>
</feature>
<evidence type="ECO:0000256" key="2">
    <source>
        <dbReference type="ARBA" id="ARBA00023242"/>
    </source>
</evidence>